<organism evidence="1 2">
    <name type="scientific">Eubacterium ventriosum</name>
    <dbReference type="NCBI Taxonomy" id="39496"/>
    <lineage>
        <taxon>Bacteria</taxon>
        <taxon>Bacillati</taxon>
        <taxon>Bacillota</taxon>
        <taxon>Clostridia</taxon>
        <taxon>Eubacteriales</taxon>
        <taxon>Eubacteriaceae</taxon>
        <taxon>Eubacterium</taxon>
    </lineage>
</organism>
<dbReference type="EMBL" id="QSFD01000001">
    <property type="protein sequence ID" value="RHA20601.1"/>
    <property type="molecule type" value="Genomic_DNA"/>
</dbReference>
<name>A0A413RCT6_9FIRM</name>
<dbReference type="RefSeq" id="WP_117969168.1">
    <property type="nucleotide sequence ID" value="NZ_CATWJF010000046.1"/>
</dbReference>
<accession>A0A413RCT6</accession>
<dbReference type="Proteomes" id="UP000284779">
    <property type="component" value="Unassembled WGS sequence"/>
</dbReference>
<reference evidence="1 2" key="1">
    <citation type="submission" date="2018-08" db="EMBL/GenBank/DDBJ databases">
        <title>A genome reference for cultivated species of the human gut microbiota.</title>
        <authorList>
            <person name="Zou Y."/>
            <person name="Xue W."/>
            <person name="Luo G."/>
        </authorList>
    </citation>
    <scope>NUCLEOTIDE SEQUENCE [LARGE SCALE GENOMIC DNA]</scope>
    <source>
        <strain evidence="1 2">AM44-11BH</strain>
    </source>
</reference>
<comment type="caution">
    <text evidence="1">The sequence shown here is derived from an EMBL/GenBank/DDBJ whole genome shotgun (WGS) entry which is preliminary data.</text>
</comment>
<sequence length="129" mass="14388">MAYFPYATLSDYLGISDSRCIEQTKVASKLKQASRHIDSLTFGRINRYGFDNLTTFQKDIIREVTCRLADFEYENEDLIQSVLSSYSLNGVSMSIGNTWNVYTQNGVAISKDLYALLCQTGLCTGLAGV</sequence>
<keyword evidence="2" id="KW-1185">Reference proteome</keyword>
<dbReference type="AlphaFoldDB" id="A0A413RCT6"/>
<gene>
    <name evidence="1" type="ORF">DW944_00075</name>
</gene>
<evidence type="ECO:0000313" key="2">
    <source>
        <dbReference type="Proteomes" id="UP000284779"/>
    </source>
</evidence>
<evidence type="ECO:0000313" key="1">
    <source>
        <dbReference type="EMBL" id="RHA20601.1"/>
    </source>
</evidence>
<protein>
    <submittedName>
        <fullName evidence="1">Uncharacterized protein</fullName>
    </submittedName>
</protein>
<proteinExistence type="predicted"/>